<accession>A0A074VPP3</accession>
<protein>
    <recommendedName>
        <fullName evidence="3">F-box domain-containing protein</fullName>
    </recommendedName>
</protein>
<reference evidence="1 2" key="1">
    <citation type="journal article" date="2014" name="BMC Genomics">
        <title>Genome sequencing of four Aureobasidium pullulans varieties: biotechnological potential, stress tolerance, and description of new species.</title>
        <authorList>
            <person name="Gostin Ar C."/>
            <person name="Ohm R.A."/>
            <person name="Kogej T."/>
            <person name="Sonjak S."/>
            <person name="Turk M."/>
            <person name="Zajc J."/>
            <person name="Zalar P."/>
            <person name="Grube M."/>
            <person name="Sun H."/>
            <person name="Han J."/>
            <person name="Sharma A."/>
            <person name="Chiniquy J."/>
            <person name="Ngan C.Y."/>
            <person name="Lipzen A."/>
            <person name="Barry K."/>
            <person name="Grigoriev I.V."/>
            <person name="Gunde-Cimerman N."/>
        </authorList>
    </citation>
    <scope>NUCLEOTIDE SEQUENCE [LARGE SCALE GENOMIC DNA]</scope>
    <source>
        <strain evidence="1 2">CBS 110374</strain>
    </source>
</reference>
<evidence type="ECO:0008006" key="3">
    <source>
        <dbReference type="Google" id="ProtNLM"/>
    </source>
</evidence>
<proteinExistence type="predicted"/>
<sequence length="478" mass="56148">MRGSLDSLEMNSDHVAKLPIELVLQVCRYLPLRSIACLALAKKSLYHAQDMQNIWRTQLSPTQQIFLCPEDFALHEFGSDLNERRMLHLRNDILNHELLLFLEMLGRDLPNHWRCDLCMRLHRRVEFTASGRAYRPCIASQTQAVFYRLPEWNYTILFEDAQQTIKRHAIGAPHGIPLTTIRRDQGWEIVCDWPIQAFAALEQPPLVCYKQLEIRPEIVNGERGPTLNLWAEQRLFFPGEYLVILRLRSHDWVRDIGQRAQTHLAVCCHQHDIGQHVAELLEISRSLRTSSPELRQCDVCLTAYTFVLKGHNKGSFEIILSTWTSLGSCRYSFSPAWLISSWLSRKHTWIRDPTTARPPRPFHNDHSDFYADTDLTRAARFKRDDITPPSDMLWRLRPSRSEVPEHEFVRIDSVTSTITSERNRDRDVTDTIHRVPAQIEEQVKPSRHRFVLKIWVKQMWRHLKNRDTRKEHRIQNIA</sequence>
<dbReference type="RefSeq" id="XP_040879728.1">
    <property type="nucleotide sequence ID" value="XM_041021756.1"/>
</dbReference>
<dbReference type="AlphaFoldDB" id="A0A074VPP3"/>
<name>A0A074VPP3_AURM1</name>
<dbReference type="STRING" id="1043003.A0A074VPP3"/>
<organism evidence="1 2">
    <name type="scientific">Aureobasidium melanogenum (strain CBS 110374)</name>
    <name type="common">Aureobasidium pullulans var. melanogenum</name>
    <dbReference type="NCBI Taxonomy" id="1043003"/>
    <lineage>
        <taxon>Eukaryota</taxon>
        <taxon>Fungi</taxon>
        <taxon>Dikarya</taxon>
        <taxon>Ascomycota</taxon>
        <taxon>Pezizomycotina</taxon>
        <taxon>Dothideomycetes</taxon>
        <taxon>Dothideomycetidae</taxon>
        <taxon>Dothideales</taxon>
        <taxon>Saccotheciaceae</taxon>
        <taxon>Aureobasidium</taxon>
    </lineage>
</organism>
<evidence type="ECO:0000313" key="1">
    <source>
        <dbReference type="EMBL" id="KEQ62705.1"/>
    </source>
</evidence>
<dbReference type="EMBL" id="KL584833">
    <property type="protein sequence ID" value="KEQ62705.1"/>
    <property type="molecule type" value="Genomic_DNA"/>
</dbReference>
<dbReference type="SUPFAM" id="SSF81383">
    <property type="entry name" value="F-box domain"/>
    <property type="match status" value="1"/>
</dbReference>
<keyword evidence="2" id="KW-1185">Reference proteome</keyword>
<dbReference type="HOGENOM" id="CLU_571052_0_0_1"/>
<gene>
    <name evidence="1" type="ORF">M437DRAFT_48963</name>
</gene>
<dbReference type="GeneID" id="63915129"/>
<evidence type="ECO:0000313" key="2">
    <source>
        <dbReference type="Proteomes" id="UP000030672"/>
    </source>
</evidence>
<dbReference type="InterPro" id="IPR036047">
    <property type="entry name" value="F-box-like_dom_sf"/>
</dbReference>
<dbReference type="Proteomes" id="UP000030672">
    <property type="component" value="Unassembled WGS sequence"/>
</dbReference>